<dbReference type="Pfam" id="PF11720">
    <property type="entry name" value="Inhibitor_I78"/>
    <property type="match status" value="1"/>
</dbReference>
<evidence type="ECO:0000313" key="3">
    <source>
        <dbReference type="Proteomes" id="UP000811255"/>
    </source>
</evidence>
<dbReference type="InterPro" id="IPR021719">
    <property type="entry name" value="Prot_inh_I78"/>
</dbReference>
<feature type="compositionally biased region" description="Low complexity" evidence="1">
    <location>
        <begin position="27"/>
        <end position="44"/>
    </location>
</feature>
<accession>A0ABS5W265</accession>
<keyword evidence="3" id="KW-1185">Reference proteome</keyword>
<dbReference type="Proteomes" id="UP000811255">
    <property type="component" value="Unassembled WGS sequence"/>
</dbReference>
<evidence type="ECO:0000313" key="2">
    <source>
        <dbReference type="EMBL" id="MBT2133833.1"/>
    </source>
</evidence>
<gene>
    <name evidence="2" type="ORF">KK137_05750</name>
</gene>
<organism evidence="2 3">
    <name type="scientific">Croceibacterium selenioxidans</name>
    <dbReference type="NCBI Taxonomy" id="2838833"/>
    <lineage>
        <taxon>Bacteria</taxon>
        <taxon>Pseudomonadati</taxon>
        <taxon>Pseudomonadota</taxon>
        <taxon>Alphaproteobacteria</taxon>
        <taxon>Sphingomonadales</taxon>
        <taxon>Erythrobacteraceae</taxon>
        <taxon>Croceibacterium</taxon>
    </lineage>
</organism>
<dbReference type="PROSITE" id="PS51257">
    <property type="entry name" value="PROKAR_LIPOPROTEIN"/>
    <property type="match status" value="1"/>
</dbReference>
<reference evidence="2 3" key="1">
    <citation type="submission" date="2021-05" db="EMBL/GenBank/DDBJ databases">
        <title>Croceibacterium sp. LX-88 genome sequence.</title>
        <authorList>
            <person name="Luo X."/>
        </authorList>
    </citation>
    <scope>NUCLEOTIDE SEQUENCE [LARGE SCALE GENOMIC DNA]</scope>
    <source>
        <strain evidence="2 3">LX-88</strain>
    </source>
</reference>
<sequence>MRSLLAISLLTALAGCQGEKAPSEALATAGATSAPTASTDTPSPMVSPVDARPNIEPEEDKCGAGKLDRWLNVLPTDTVKAEIVKAVGERVIRYYGPGDALTMDFSEERLNAELGEDGRIKHFHCG</sequence>
<proteinExistence type="predicted"/>
<evidence type="ECO:0000256" key="1">
    <source>
        <dbReference type="SAM" id="MobiDB-lite"/>
    </source>
</evidence>
<feature type="region of interest" description="Disordered" evidence="1">
    <location>
        <begin position="21"/>
        <end position="62"/>
    </location>
</feature>
<dbReference type="EMBL" id="JAHFVK010000001">
    <property type="protein sequence ID" value="MBT2133833.1"/>
    <property type="molecule type" value="Genomic_DNA"/>
</dbReference>
<protein>
    <recommendedName>
        <fullName evidence="4">Peptidase inhibitor I78 family protein</fullName>
    </recommendedName>
</protein>
<dbReference type="Gene3D" id="3.30.10.10">
    <property type="entry name" value="Trypsin Inhibitor V, subunit A"/>
    <property type="match status" value="1"/>
</dbReference>
<comment type="caution">
    <text evidence="2">The sequence shown here is derived from an EMBL/GenBank/DDBJ whole genome shotgun (WGS) entry which is preliminary data.</text>
</comment>
<evidence type="ECO:0008006" key="4">
    <source>
        <dbReference type="Google" id="ProtNLM"/>
    </source>
</evidence>
<name>A0ABS5W265_9SPHN</name>
<dbReference type="RefSeq" id="WP_214535212.1">
    <property type="nucleotide sequence ID" value="NZ_JAHFVK010000001.1"/>
</dbReference>